<dbReference type="PANTHER" id="PTHR36508">
    <property type="entry name" value="PROTEIN SLYX"/>
    <property type="match status" value="1"/>
</dbReference>
<evidence type="ECO:0000313" key="2">
    <source>
        <dbReference type="EMBL" id="PWD84273.1"/>
    </source>
</evidence>
<keyword evidence="3" id="KW-1185">Reference proteome</keyword>
<evidence type="ECO:0000313" key="3">
    <source>
        <dbReference type="Proteomes" id="UP000244948"/>
    </source>
</evidence>
<proteinExistence type="inferred from homology"/>
<sequence>MLEISEAPEKNGRNDQSLEERIEDLTARIDELESREAFHEYTVELLNQTIIAQQEMLDRLTRVSQQLIEKIKEMPKSEEQSWTPEEEIPPHY</sequence>
<dbReference type="HAMAP" id="MF_00715">
    <property type="entry name" value="SlyX"/>
    <property type="match status" value="1"/>
</dbReference>
<name>A0A2U2AM22_9GAMM</name>
<comment type="similarity">
    <text evidence="1">Belongs to the SlyX family.</text>
</comment>
<dbReference type="AlphaFoldDB" id="A0A2U2AM22"/>
<accession>A0A2U2AM22</accession>
<comment type="caution">
    <text evidence="2">The sequence shown here is derived from an EMBL/GenBank/DDBJ whole genome shotgun (WGS) entry which is preliminary data.</text>
</comment>
<dbReference type="Gene3D" id="1.20.5.170">
    <property type="match status" value="1"/>
</dbReference>
<evidence type="ECO:0000256" key="1">
    <source>
        <dbReference type="HAMAP-Rule" id="MF_00715"/>
    </source>
</evidence>
<dbReference type="InterPro" id="IPR007236">
    <property type="entry name" value="SlyX"/>
</dbReference>
<organism evidence="2 3">
    <name type="scientific">Ignatzschineria indica</name>
    <dbReference type="NCBI Taxonomy" id="472583"/>
    <lineage>
        <taxon>Bacteria</taxon>
        <taxon>Pseudomonadati</taxon>
        <taxon>Pseudomonadota</taxon>
        <taxon>Gammaproteobacteria</taxon>
        <taxon>Cardiobacteriales</taxon>
        <taxon>Ignatzschineriaceae</taxon>
        <taxon>Ignatzschineria</taxon>
    </lineage>
</organism>
<reference evidence="2 3" key="1">
    <citation type="journal article" date="2018" name="Genome Announc.">
        <title>Ignatzschineria cameli sp. nov., isolated from necrotic foot tissue of dromedaries (Camelus dromedarius) and associated maggots (Wohlfahrtia species) in Dubai.</title>
        <authorList>
            <person name="Tsang C.C."/>
            <person name="Tang J.Y."/>
            <person name="Fong J.Y."/>
            <person name="Kinne J."/>
            <person name="Lee H.H."/>
            <person name="Joseph M."/>
            <person name="Jose S."/>
            <person name="Schuster R.K."/>
            <person name="Tang Y."/>
            <person name="Sivakumar S."/>
            <person name="Chen J.H."/>
            <person name="Teng J.L."/>
            <person name="Lau S.K."/>
            <person name="Wernery U."/>
            <person name="Woo P.C."/>
        </authorList>
    </citation>
    <scope>NUCLEOTIDE SEQUENCE [LARGE SCALE GENOMIC DNA]</scope>
    <source>
        <strain evidence="2 3">KCTC 22643</strain>
    </source>
</reference>
<dbReference type="EMBL" id="QEWR01000002">
    <property type="protein sequence ID" value="PWD84273.1"/>
    <property type="molecule type" value="Genomic_DNA"/>
</dbReference>
<dbReference type="RefSeq" id="WP_109235474.1">
    <property type="nucleotide sequence ID" value="NZ_BMXZ01000001.1"/>
</dbReference>
<dbReference type="Pfam" id="PF04102">
    <property type="entry name" value="SlyX"/>
    <property type="match status" value="1"/>
</dbReference>
<dbReference type="PANTHER" id="PTHR36508:SF1">
    <property type="entry name" value="PROTEIN SLYX"/>
    <property type="match status" value="1"/>
</dbReference>
<gene>
    <name evidence="1" type="primary">slyX</name>
    <name evidence="2" type="ORF">DC082_01640</name>
</gene>
<dbReference type="Proteomes" id="UP000244948">
    <property type="component" value="Unassembled WGS sequence"/>
</dbReference>
<protein>
    <recommendedName>
        <fullName evidence="1">Protein SlyX homolog</fullName>
    </recommendedName>
</protein>